<dbReference type="Gene3D" id="3.40.50.2300">
    <property type="match status" value="1"/>
</dbReference>
<feature type="region of interest" description="Disordered" evidence="4">
    <location>
        <begin position="803"/>
        <end position="874"/>
    </location>
</feature>
<feature type="compositionally biased region" description="Polar residues" evidence="4">
    <location>
        <begin position="1259"/>
        <end position="1276"/>
    </location>
</feature>
<feature type="domain" description="Response regulatory" evidence="5">
    <location>
        <begin position="979"/>
        <end position="1126"/>
    </location>
</feature>
<feature type="modified residue" description="4-aspartylphosphate" evidence="3">
    <location>
        <position position="1028"/>
    </location>
</feature>
<dbReference type="GO" id="GO:0000156">
    <property type="term" value="F:phosphorelay response regulator activity"/>
    <property type="evidence" value="ECO:0007669"/>
    <property type="project" value="UniProtKB-ARBA"/>
</dbReference>
<feature type="region of interest" description="Disordered" evidence="4">
    <location>
        <begin position="899"/>
        <end position="971"/>
    </location>
</feature>
<feature type="compositionally biased region" description="Polar residues" evidence="4">
    <location>
        <begin position="544"/>
        <end position="553"/>
    </location>
</feature>
<feature type="compositionally biased region" description="Basic and acidic residues" evidence="4">
    <location>
        <begin position="1197"/>
        <end position="1212"/>
    </location>
</feature>
<evidence type="ECO:0000313" key="6">
    <source>
        <dbReference type="EMBL" id="PAV20500.1"/>
    </source>
</evidence>
<name>A0A286ULP2_9AGAM</name>
<dbReference type="PANTHER" id="PTHR45339:SF1">
    <property type="entry name" value="HYBRID SIGNAL TRANSDUCTION HISTIDINE KINASE J"/>
    <property type="match status" value="1"/>
</dbReference>
<evidence type="ECO:0000256" key="2">
    <source>
        <dbReference type="ARBA" id="ARBA00023012"/>
    </source>
</evidence>
<dbReference type="InterPro" id="IPR001789">
    <property type="entry name" value="Sig_transdc_resp-reg_receiver"/>
</dbReference>
<feature type="region of interest" description="Disordered" evidence="4">
    <location>
        <begin position="1"/>
        <end position="118"/>
    </location>
</feature>
<feature type="compositionally biased region" description="Polar residues" evidence="4">
    <location>
        <begin position="1213"/>
        <end position="1238"/>
    </location>
</feature>
<dbReference type="InParanoid" id="A0A286ULP2"/>
<feature type="compositionally biased region" description="Polar residues" evidence="4">
    <location>
        <begin position="901"/>
        <end position="914"/>
    </location>
</feature>
<protein>
    <submittedName>
        <fullName evidence="6">SSK1 response regulator receiver</fullName>
    </submittedName>
</protein>
<dbReference type="Pfam" id="PF00072">
    <property type="entry name" value="Response_reg"/>
    <property type="match status" value="1"/>
</dbReference>
<feature type="region of interest" description="Disordered" evidence="4">
    <location>
        <begin position="337"/>
        <end position="359"/>
    </location>
</feature>
<feature type="compositionally biased region" description="Acidic residues" evidence="4">
    <location>
        <begin position="1300"/>
        <end position="1310"/>
    </location>
</feature>
<feature type="compositionally biased region" description="Low complexity" evidence="4">
    <location>
        <begin position="722"/>
        <end position="733"/>
    </location>
</feature>
<dbReference type="PANTHER" id="PTHR45339">
    <property type="entry name" value="HYBRID SIGNAL TRANSDUCTION HISTIDINE KINASE J"/>
    <property type="match status" value="1"/>
</dbReference>
<proteinExistence type="predicted"/>
<sequence length="1326" mass="143236">MPDNRVLPAVRVPTVTANDLGEDGPSETPIVDLPPSEKFGFTFPENYTAQPSLPPSTSQVEQEASEVESSEAEYQESKDLNPMIIEKEPSEHTSTTDTPTAGSTPIPLPSPPRLSRAFSMPLPSQLGGLSNPHRIVTPTSNLDTSYFSSIEPLVLAQPPSSARFRELSIELADSVQMVVQTLLQISPPHLLDPAKEQFAACSLSVPSPSISAMLTALKNLNYMSANMTTFADDTQQQPETQFSELDNNLNASVISEDFDIGEMLQSVGDALSGLAAQAGVELVLYHSDVGMRHVSVRGDECGVSYSLSHIIRQILDTSHPGDTIEIGLSIFPESAVSSQEQSNSDNGSRSSSRASSSVNDFEGPLRCTFEVCHKFVSPGAKSSVKSNLRVAVKSSLLRTKPHFESVIFRRLLARIRGTLKSELEPKLFSSGRCCAFSVPLESGSPELLTNPPNLSAEEAALRQPYASMNIQLASEPCLSELLQFVETLKGKKVTLHANSDGSFAHHLTSYLTTWGLDVSHVSLSAPEDTVQEASAENNRDDNSRPSPAASTLDSAGVIDINPAEEQIQKMKLEDRPAFIIIDDDVNSLRQRLVQLRAENTFNLNLRRPQLAAQHRPKSSPQIYRTKGVKSTFAVTQYPVQHPVVIHFTGLQNFKLVKDLIHSVMSTPCASNYVPEVIVLPKPAGPRRVLTALRTAVIKPVVDPFFTPIATSPLSPSGLGINPFSPFSGSSPSSQKPNRPPISPRTASDRSSRNLKEAIEAGSRLPPSPLRDSDSVGDYFDKEAKKLGTSPSSGLIIQSVDGQPAGIFFNPQGPRSRSEITSEKIANPPTLTRESGNLKPPKEDHRKISSRRVTSATMEDDMSPGERPKPNSLAQFDRFRVAPNYFPEVMVTGREELLVLSKPTSDNTGEVSRTSPPADGRKSMSPPTSPVTNRTDAPSTPIPSKRLQRRGTIDLGNSPVSPQAKRSKPSDGNIVVPPVHVLIVEDNPINQTILCTFMKKKKIKYDVAINGAEAVAKWKTGGFHLILMDIQMPVMDGIEATKEIRRLERLAASTPPLEGQHTPSEVASTDSKSTSVHTPFRSSVIIVALTASSLQADRVAALAAGCNDFLTKPVSLLWLNNKIIEWGSIKALQMWADLRPDVARSVASGQASQAKAVASKLHVPEGRRTPRSPVATSRLLPSQMDAMRLLSSPTRITISRETEPIDSESHSEADNQVTTADNQKAPSPGSESPSMTSATPPEEQIESKEVSGDEAAPSRLTDSLETEASATELSSVRRSIIGGDLSGSIPSIAEVLHASEEGESSITEESDPTTSKPSEEPPEPSEQ</sequence>
<evidence type="ECO:0000313" key="7">
    <source>
        <dbReference type="Proteomes" id="UP000217199"/>
    </source>
</evidence>
<dbReference type="FunFam" id="3.40.50.2300:FF:000146">
    <property type="entry name" value="Putative two-component response regulator SSK1p"/>
    <property type="match status" value="1"/>
</dbReference>
<reference evidence="6 7" key="1">
    <citation type="journal article" date="2017" name="Mol. Ecol.">
        <title>Comparative and population genomic landscape of Phellinus noxius: A hypervariable fungus causing root rot in trees.</title>
        <authorList>
            <person name="Chung C.L."/>
            <person name="Lee T.J."/>
            <person name="Akiba M."/>
            <person name="Lee H.H."/>
            <person name="Kuo T.H."/>
            <person name="Liu D."/>
            <person name="Ke H.M."/>
            <person name="Yokoi T."/>
            <person name="Roa M.B."/>
            <person name="Lu M.J."/>
            <person name="Chang Y.Y."/>
            <person name="Ann P.J."/>
            <person name="Tsai J.N."/>
            <person name="Chen C.Y."/>
            <person name="Tzean S.S."/>
            <person name="Ota Y."/>
            <person name="Hattori T."/>
            <person name="Sahashi N."/>
            <person name="Liou R.F."/>
            <person name="Kikuchi T."/>
            <person name="Tsai I.J."/>
        </authorList>
    </citation>
    <scope>NUCLEOTIDE SEQUENCE [LARGE SCALE GENOMIC DNA]</scope>
    <source>
        <strain evidence="6 7">FFPRI411160</strain>
    </source>
</reference>
<dbReference type="InterPro" id="IPR011006">
    <property type="entry name" value="CheY-like_superfamily"/>
</dbReference>
<feature type="region of interest" description="Disordered" evidence="4">
    <location>
        <begin position="1155"/>
        <end position="1326"/>
    </location>
</feature>
<dbReference type="OrthoDB" id="21225at2759"/>
<evidence type="ECO:0000256" key="3">
    <source>
        <dbReference type="PROSITE-ProRule" id="PRU00169"/>
    </source>
</evidence>
<evidence type="ECO:0000256" key="4">
    <source>
        <dbReference type="SAM" id="MobiDB-lite"/>
    </source>
</evidence>
<dbReference type="CDD" id="cd17546">
    <property type="entry name" value="REC_hyHK_CKI1_RcsC-like"/>
    <property type="match status" value="1"/>
</dbReference>
<dbReference type="PROSITE" id="PS50110">
    <property type="entry name" value="RESPONSE_REGULATORY"/>
    <property type="match status" value="1"/>
</dbReference>
<feature type="compositionally biased region" description="Acidic residues" evidence="4">
    <location>
        <begin position="63"/>
        <end position="74"/>
    </location>
</feature>
<dbReference type="STRING" id="2282107.A0A286ULP2"/>
<feature type="compositionally biased region" description="Polar residues" evidence="4">
    <location>
        <begin position="45"/>
        <end position="57"/>
    </location>
</feature>
<accession>A0A286ULP2</accession>
<feature type="region of interest" description="Disordered" evidence="4">
    <location>
        <begin position="1051"/>
        <end position="1073"/>
    </location>
</feature>
<feature type="compositionally biased region" description="Low complexity" evidence="4">
    <location>
        <begin position="342"/>
        <end position="357"/>
    </location>
</feature>
<keyword evidence="7" id="KW-1185">Reference proteome</keyword>
<dbReference type="SUPFAM" id="SSF52172">
    <property type="entry name" value="CheY-like"/>
    <property type="match status" value="1"/>
</dbReference>
<keyword evidence="2" id="KW-0902">Two-component regulatory system</keyword>
<organism evidence="6 7">
    <name type="scientific">Pyrrhoderma noxium</name>
    <dbReference type="NCBI Taxonomy" id="2282107"/>
    <lineage>
        <taxon>Eukaryota</taxon>
        <taxon>Fungi</taxon>
        <taxon>Dikarya</taxon>
        <taxon>Basidiomycota</taxon>
        <taxon>Agaricomycotina</taxon>
        <taxon>Agaricomycetes</taxon>
        <taxon>Hymenochaetales</taxon>
        <taxon>Hymenochaetaceae</taxon>
        <taxon>Pyrrhoderma</taxon>
    </lineage>
</organism>
<comment type="caution">
    <text evidence="6">The sequence shown here is derived from an EMBL/GenBank/DDBJ whole genome shotgun (WGS) entry which is preliminary data.</text>
</comment>
<feature type="compositionally biased region" description="Basic and acidic residues" evidence="4">
    <location>
        <begin position="75"/>
        <end position="91"/>
    </location>
</feature>
<feature type="region of interest" description="Disordered" evidence="4">
    <location>
        <begin position="720"/>
        <end position="752"/>
    </location>
</feature>
<evidence type="ECO:0000256" key="1">
    <source>
        <dbReference type="ARBA" id="ARBA00022553"/>
    </source>
</evidence>
<feature type="compositionally biased region" description="Polar residues" evidence="4">
    <location>
        <begin position="1060"/>
        <end position="1073"/>
    </location>
</feature>
<gene>
    <name evidence="6" type="ORF">PNOK_0312700</name>
</gene>
<keyword evidence="1 3" id="KW-0597">Phosphoprotein</keyword>
<dbReference type="EMBL" id="NBII01000003">
    <property type="protein sequence ID" value="PAV20500.1"/>
    <property type="molecule type" value="Genomic_DNA"/>
</dbReference>
<dbReference type="SMART" id="SM00448">
    <property type="entry name" value="REC"/>
    <property type="match status" value="1"/>
</dbReference>
<feature type="compositionally biased region" description="Low complexity" evidence="4">
    <location>
        <begin position="93"/>
        <end position="105"/>
    </location>
</feature>
<feature type="region of interest" description="Disordered" evidence="4">
    <location>
        <begin position="527"/>
        <end position="555"/>
    </location>
</feature>
<dbReference type="Proteomes" id="UP000217199">
    <property type="component" value="Unassembled WGS sequence"/>
</dbReference>
<evidence type="ECO:0000259" key="5">
    <source>
        <dbReference type="PROSITE" id="PS50110"/>
    </source>
</evidence>